<organism evidence="2 3">
    <name type="scientific">Thlaspi arvense</name>
    <name type="common">Field penny-cress</name>
    <dbReference type="NCBI Taxonomy" id="13288"/>
    <lineage>
        <taxon>Eukaryota</taxon>
        <taxon>Viridiplantae</taxon>
        <taxon>Streptophyta</taxon>
        <taxon>Embryophyta</taxon>
        <taxon>Tracheophyta</taxon>
        <taxon>Spermatophyta</taxon>
        <taxon>Magnoliopsida</taxon>
        <taxon>eudicotyledons</taxon>
        <taxon>Gunneridae</taxon>
        <taxon>Pentapetalae</taxon>
        <taxon>rosids</taxon>
        <taxon>malvids</taxon>
        <taxon>Brassicales</taxon>
        <taxon>Brassicaceae</taxon>
        <taxon>Thlaspideae</taxon>
        <taxon>Thlaspi</taxon>
    </lineage>
</organism>
<dbReference type="AlphaFoldDB" id="A0AAU9SZX2"/>
<keyword evidence="3" id="KW-1185">Reference proteome</keyword>
<protein>
    <recommendedName>
        <fullName evidence="1">Mei2-like C-terminal RNA recognition motif domain-containing protein</fullName>
    </recommendedName>
</protein>
<name>A0AAU9SZX2_THLAR</name>
<evidence type="ECO:0000313" key="2">
    <source>
        <dbReference type="EMBL" id="CAH2073606.1"/>
    </source>
</evidence>
<feature type="domain" description="Mei2-like C-terminal RNA recognition motif" evidence="1">
    <location>
        <begin position="124"/>
        <end position="178"/>
    </location>
</feature>
<sequence>MIDDVIVRQTLNPAAPFFFPKNHSLHRYYFSPPPFYLFADTSLPPPPSIFVYYPLRHINLNPNRFVFMQEVPPLHSQNPSQELTPSPTIRKRGFGRKGYYGHRKKMTWRREIHHQVESNDDHVTTVMVRNIPNRYTRAMMMEFLDEHCAEENSKEKDEENPISAYDFLYLPMDFNMWNNEMMLEILEMVSFCLTEMNKGYAFVNFTNVEAVSKFKAACNDKPWSNFRSRKVLEVAYARIQASSLLLPLLGKYELTKNFQKMKYPVEEYSAVCFCPARSGLKNAVQTIMVGKCTEPVVSD</sequence>
<evidence type="ECO:0000313" key="3">
    <source>
        <dbReference type="Proteomes" id="UP000836841"/>
    </source>
</evidence>
<gene>
    <name evidence="2" type="ORF">TAV2_LOCUS18591</name>
</gene>
<dbReference type="Proteomes" id="UP000836841">
    <property type="component" value="Chromosome 6"/>
</dbReference>
<reference evidence="2 3" key="1">
    <citation type="submission" date="2022-03" db="EMBL/GenBank/DDBJ databases">
        <authorList>
            <person name="Nunn A."/>
            <person name="Chopra R."/>
            <person name="Nunn A."/>
            <person name="Contreras Garrido A."/>
        </authorList>
    </citation>
    <scope>NUCLEOTIDE SEQUENCE [LARGE SCALE GENOMIC DNA]</scope>
</reference>
<dbReference type="EMBL" id="OU466862">
    <property type="protein sequence ID" value="CAH2073606.1"/>
    <property type="molecule type" value="Genomic_DNA"/>
</dbReference>
<dbReference type="Pfam" id="PF04059">
    <property type="entry name" value="RRM_2"/>
    <property type="match status" value="2"/>
</dbReference>
<dbReference type="GO" id="GO:0003676">
    <property type="term" value="F:nucleic acid binding"/>
    <property type="evidence" value="ECO:0007669"/>
    <property type="project" value="InterPro"/>
</dbReference>
<dbReference type="InterPro" id="IPR035979">
    <property type="entry name" value="RBD_domain_sf"/>
</dbReference>
<feature type="domain" description="Mei2-like C-terminal RNA recognition motif" evidence="1">
    <location>
        <begin position="195"/>
        <end position="245"/>
    </location>
</feature>
<accession>A0AAU9SZX2</accession>
<dbReference type="Gene3D" id="3.30.70.330">
    <property type="match status" value="1"/>
</dbReference>
<dbReference type="InterPro" id="IPR012677">
    <property type="entry name" value="Nucleotide-bd_a/b_plait_sf"/>
</dbReference>
<dbReference type="InterPro" id="IPR007201">
    <property type="entry name" value="Mei2-like_Rrm_C"/>
</dbReference>
<evidence type="ECO:0000259" key="1">
    <source>
        <dbReference type="Pfam" id="PF04059"/>
    </source>
</evidence>
<dbReference type="SUPFAM" id="SSF54928">
    <property type="entry name" value="RNA-binding domain, RBD"/>
    <property type="match status" value="1"/>
</dbReference>
<proteinExistence type="predicted"/>